<dbReference type="Proteomes" id="UP000689195">
    <property type="component" value="Unassembled WGS sequence"/>
</dbReference>
<accession>A0A8S1WVA0</accession>
<keyword evidence="2" id="KW-1185">Reference proteome</keyword>
<dbReference type="OrthoDB" id="338631at2759"/>
<comment type="caution">
    <text evidence="1">The sequence shown here is derived from an EMBL/GenBank/DDBJ whole genome shotgun (WGS) entry which is preliminary data.</text>
</comment>
<evidence type="ECO:0000313" key="1">
    <source>
        <dbReference type="EMBL" id="CAD8193718.1"/>
    </source>
</evidence>
<sequence length="159" mass="18878">MNNFKYQTLCYKHKGQGITLESDLSKLKNKIQCQECLAEQNQNKDSLNYQFRQQQPNKIKTQTFTISYDKKPFSYVLQAKQTKKQDENSYAIEFNNDMTLLIVGCNYRIKIFQLNQENLKEVQALEGHKNNVHQKLKWFQKFADFNQISIIQIQSLQNL</sequence>
<evidence type="ECO:0000313" key="2">
    <source>
        <dbReference type="Proteomes" id="UP000689195"/>
    </source>
</evidence>
<organism evidence="1 2">
    <name type="scientific">Paramecium pentaurelia</name>
    <dbReference type="NCBI Taxonomy" id="43138"/>
    <lineage>
        <taxon>Eukaryota</taxon>
        <taxon>Sar</taxon>
        <taxon>Alveolata</taxon>
        <taxon>Ciliophora</taxon>
        <taxon>Intramacronucleata</taxon>
        <taxon>Oligohymenophorea</taxon>
        <taxon>Peniculida</taxon>
        <taxon>Parameciidae</taxon>
        <taxon>Paramecium</taxon>
    </lineage>
</organism>
<name>A0A8S1WVA0_9CILI</name>
<reference evidence="1" key="1">
    <citation type="submission" date="2021-01" db="EMBL/GenBank/DDBJ databases">
        <authorList>
            <consortium name="Genoscope - CEA"/>
            <person name="William W."/>
        </authorList>
    </citation>
    <scope>NUCLEOTIDE SEQUENCE</scope>
</reference>
<protein>
    <submittedName>
        <fullName evidence="1">Uncharacterized protein</fullName>
    </submittedName>
</protein>
<dbReference type="AlphaFoldDB" id="A0A8S1WVA0"/>
<dbReference type="EMBL" id="CAJJDO010000105">
    <property type="protein sequence ID" value="CAD8193718.1"/>
    <property type="molecule type" value="Genomic_DNA"/>
</dbReference>
<proteinExistence type="predicted"/>
<gene>
    <name evidence="1" type="ORF">PPENT_87.1.T1050008</name>
</gene>